<protein>
    <submittedName>
        <fullName evidence="2">Uncharacterized protein</fullName>
    </submittedName>
</protein>
<dbReference type="OrthoDB" id="4935485at2759"/>
<feature type="region of interest" description="Disordered" evidence="1">
    <location>
        <begin position="1"/>
        <end position="140"/>
    </location>
</feature>
<dbReference type="GeneID" id="63739104"/>
<reference evidence="2 3" key="1">
    <citation type="journal article" date="2014" name="Proc. Natl. Acad. Sci. U.S.A.">
        <title>Trajectory and genomic determinants of fungal-pathogen speciation and host adaptation.</title>
        <authorList>
            <person name="Hu X."/>
            <person name="Xiao G."/>
            <person name="Zheng P."/>
            <person name="Shang Y."/>
            <person name="Su Y."/>
            <person name="Zhang X."/>
            <person name="Liu X."/>
            <person name="Zhan S."/>
            <person name="St Leger R.J."/>
            <person name="Wang C."/>
        </authorList>
    </citation>
    <scope>NUCLEOTIDE SEQUENCE [LARGE SCALE GENOMIC DNA]</scope>
    <source>
        <strain evidence="2 3">ARSEF 1941</strain>
    </source>
</reference>
<gene>
    <name evidence="2" type="ORF">MAM_04649</name>
</gene>
<feature type="compositionally biased region" description="Basic and acidic residues" evidence="1">
    <location>
        <begin position="54"/>
        <end position="78"/>
    </location>
</feature>
<feature type="compositionally biased region" description="Basic and acidic residues" evidence="1">
    <location>
        <begin position="21"/>
        <end position="33"/>
    </location>
</feature>
<feature type="compositionally biased region" description="Basic and acidic residues" evidence="1">
    <location>
        <begin position="114"/>
        <end position="139"/>
    </location>
</feature>
<dbReference type="Proteomes" id="UP000030816">
    <property type="component" value="Unassembled WGS sequence"/>
</dbReference>
<feature type="compositionally biased region" description="Basic and acidic residues" evidence="1">
    <location>
        <begin position="86"/>
        <end position="100"/>
    </location>
</feature>
<evidence type="ECO:0000256" key="1">
    <source>
        <dbReference type="SAM" id="MobiDB-lite"/>
    </source>
</evidence>
<dbReference type="HOGENOM" id="CLU_1138226_0_0_1"/>
<sequence>MAGDIDSRASWTSDVTRPCKPKNDLKPDDDVPSPRHLVKSPSGVDTEQPEDSVGESRVKGVHLHLETQSREAGGKDSDSAPSADRVGADDAARKSADRIANHGPRPHQVVNKADLPRVCKADKAKKGDARGSGASRDETELPDVTCRNRLAIYMDIELADQMLKLEEEYLLKQAGLVGKWEEAMGVALGRVTELGRSRAMEIRHKLLAFEVKKEGGLQFKQLLEEVCNVRERFQPVSPILDKLHGREHDCWNDGAGRRQVESCGADT</sequence>
<evidence type="ECO:0000313" key="2">
    <source>
        <dbReference type="EMBL" id="KHN97634.1"/>
    </source>
</evidence>
<keyword evidence="3" id="KW-1185">Reference proteome</keyword>
<organism evidence="2 3">
    <name type="scientific">Metarhizium album (strain ARSEF 1941)</name>
    <dbReference type="NCBI Taxonomy" id="1081103"/>
    <lineage>
        <taxon>Eukaryota</taxon>
        <taxon>Fungi</taxon>
        <taxon>Dikarya</taxon>
        <taxon>Ascomycota</taxon>
        <taxon>Pezizomycotina</taxon>
        <taxon>Sordariomycetes</taxon>
        <taxon>Hypocreomycetidae</taxon>
        <taxon>Hypocreales</taxon>
        <taxon>Clavicipitaceae</taxon>
        <taxon>Metarhizium</taxon>
    </lineage>
</organism>
<comment type="caution">
    <text evidence="2">The sequence shown here is derived from an EMBL/GenBank/DDBJ whole genome shotgun (WGS) entry which is preliminary data.</text>
</comment>
<dbReference type="RefSeq" id="XP_040678700.1">
    <property type="nucleotide sequence ID" value="XM_040823447.1"/>
</dbReference>
<accession>A0A0B2WVI4</accession>
<dbReference type="AlphaFoldDB" id="A0A0B2WVI4"/>
<name>A0A0B2WVI4_METAS</name>
<dbReference type="EMBL" id="AZHE01000010">
    <property type="protein sequence ID" value="KHN97634.1"/>
    <property type="molecule type" value="Genomic_DNA"/>
</dbReference>
<evidence type="ECO:0000313" key="3">
    <source>
        <dbReference type="Proteomes" id="UP000030816"/>
    </source>
</evidence>
<proteinExistence type="predicted"/>